<keyword evidence="5" id="KW-0547">Nucleotide-binding</keyword>
<keyword evidence="4" id="KW-0732">Signal</keyword>
<feature type="domain" description="Protein kinase" evidence="13">
    <location>
        <begin position="86"/>
        <end position="331"/>
    </location>
</feature>
<evidence type="ECO:0000313" key="14">
    <source>
        <dbReference type="EMBL" id="CAH1430485.1"/>
    </source>
</evidence>
<keyword evidence="12" id="KW-0812">Transmembrane</keyword>
<dbReference type="GO" id="GO:0004674">
    <property type="term" value="F:protein serine/threonine kinase activity"/>
    <property type="evidence" value="ECO:0007669"/>
    <property type="project" value="UniProtKB-KW"/>
</dbReference>
<dbReference type="InterPro" id="IPR001245">
    <property type="entry name" value="Ser-Thr/Tyr_kinase_cat_dom"/>
</dbReference>
<evidence type="ECO:0000259" key="13">
    <source>
        <dbReference type="PROSITE" id="PS50011"/>
    </source>
</evidence>
<dbReference type="GO" id="GO:0005886">
    <property type="term" value="C:plasma membrane"/>
    <property type="evidence" value="ECO:0007669"/>
    <property type="project" value="TreeGrafter"/>
</dbReference>
<reference evidence="14 15" key="1">
    <citation type="submission" date="2022-01" db="EMBL/GenBank/DDBJ databases">
        <authorList>
            <person name="Xiong W."/>
            <person name="Schranz E."/>
        </authorList>
    </citation>
    <scope>NUCLEOTIDE SEQUENCE [LARGE SCALE GENOMIC DNA]</scope>
</reference>
<evidence type="ECO:0000256" key="11">
    <source>
        <dbReference type="ARBA" id="ARBA00048679"/>
    </source>
</evidence>
<comment type="catalytic activity">
    <reaction evidence="11">
        <text>L-seryl-[protein] + ATP = O-phospho-L-seryl-[protein] + ADP + H(+)</text>
        <dbReference type="Rhea" id="RHEA:17989"/>
        <dbReference type="Rhea" id="RHEA-COMP:9863"/>
        <dbReference type="Rhea" id="RHEA-COMP:11604"/>
        <dbReference type="ChEBI" id="CHEBI:15378"/>
        <dbReference type="ChEBI" id="CHEBI:29999"/>
        <dbReference type="ChEBI" id="CHEBI:30616"/>
        <dbReference type="ChEBI" id="CHEBI:83421"/>
        <dbReference type="ChEBI" id="CHEBI:456216"/>
        <dbReference type="EC" id="2.7.11.1"/>
    </reaction>
</comment>
<dbReference type="FunFam" id="1.10.510.10:FF:000060">
    <property type="entry name" value="G-type lectin S-receptor-like serine/threonine-protein kinase"/>
    <property type="match status" value="1"/>
</dbReference>
<keyword evidence="3" id="KW-0808">Transferase</keyword>
<keyword evidence="15" id="KW-1185">Reference proteome</keyword>
<dbReference type="InterPro" id="IPR011009">
    <property type="entry name" value="Kinase-like_dom_sf"/>
</dbReference>
<dbReference type="PANTHER" id="PTHR27002:SF932">
    <property type="entry name" value="RECEPTOR-LIKE SERINE_THREONINE-PROTEIN KINASE"/>
    <property type="match status" value="1"/>
</dbReference>
<evidence type="ECO:0000256" key="4">
    <source>
        <dbReference type="ARBA" id="ARBA00022729"/>
    </source>
</evidence>
<name>A0AAU9N804_9ASTR</name>
<dbReference type="Pfam" id="PF07714">
    <property type="entry name" value="PK_Tyr_Ser-Thr"/>
    <property type="match status" value="1"/>
</dbReference>
<dbReference type="Gene3D" id="3.30.200.20">
    <property type="entry name" value="Phosphorylase Kinase, domain 1"/>
    <property type="match status" value="2"/>
</dbReference>
<evidence type="ECO:0000256" key="6">
    <source>
        <dbReference type="ARBA" id="ARBA00022777"/>
    </source>
</evidence>
<feature type="transmembrane region" description="Helical" evidence="12">
    <location>
        <begin position="18"/>
        <end position="39"/>
    </location>
</feature>
<evidence type="ECO:0000256" key="5">
    <source>
        <dbReference type="ARBA" id="ARBA00022741"/>
    </source>
</evidence>
<evidence type="ECO:0000256" key="3">
    <source>
        <dbReference type="ARBA" id="ARBA00022679"/>
    </source>
</evidence>
<evidence type="ECO:0000313" key="15">
    <source>
        <dbReference type="Proteomes" id="UP001157418"/>
    </source>
</evidence>
<dbReference type="EC" id="2.7.11.1" evidence="1"/>
<dbReference type="SUPFAM" id="SSF56112">
    <property type="entry name" value="Protein kinase-like (PK-like)"/>
    <property type="match status" value="1"/>
</dbReference>
<organism evidence="14 15">
    <name type="scientific">Lactuca virosa</name>
    <dbReference type="NCBI Taxonomy" id="75947"/>
    <lineage>
        <taxon>Eukaryota</taxon>
        <taxon>Viridiplantae</taxon>
        <taxon>Streptophyta</taxon>
        <taxon>Embryophyta</taxon>
        <taxon>Tracheophyta</taxon>
        <taxon>Spermatophyta</taxon>
        <taxon>Magnoliopsida</taxon>
        <taxon>eudicotyledons</taxon>
        <taxon>Gunneridae</taxon>
        <taxon>Pentapetalae</taxon>
        <taxon>asterids</taxon>
        <taxon>campanulids</taxon>
        <taxon>Asterales</taxon>
        <taxon>Asteraceae</taxon>
        <taxon>Cichorioideae</taxon>
        <taxon>Cichorieae</taxon>
        <taxon>Lactucinae</taxon>
        <taxon>Lactuca</taxon>
    </lineage>
</organism>
<dbReference type="Gene3D" id="1.10.510.10">
    <property type="entry name" value="Transferase(Phosphotransferase) domain 1"/>
    <property type="match status" value="1"/>
</dbReference>
<evidence type="ECO:0000256" key="7">
    <source>
        <dbReference type="ARBA" id="ARBA00022840"/>
    </source>
</evidence>
<dbReference type="AlphaFoldDB" id="A0AAU9N804"/>
<evidence type="ECO:0000256" key="9">
    <source>
        <dbReference type="ARBA" id="ARBA00023180"/>
    </source>
</evidence>
<dbReference type="PROSITE" id="PS50011">
    <property type="entry name" value="PROTEIN_KINASE_DOM"/>
    <property type="match status" value="1"/>
</dbReference>
<keyword evidence="6" id="KW-0418">Kinase</keyword>
<gene>
    <name evidence="14" type="ORF">LVIROSA_LOCUS17257</name>
</gene>
<keyword evidence="12" id="KW-1133">Transmembrane helix</keyword>
<evidence type="ECO:0000256" key="1">
    <source>
        <dbReference type="ARBA" id="ARBA00012513"/>
    </source>
</evidence>
<evidence type="ECO:0000256" key="10">
    <source>
        <dbReference type="ARBA" id="ARBA00047899"/>
    </source>
</evidence>
<evidence type="ECO:0000256" key="2">
    <source>
        <dbReference type="ARBA" id="ARBA00022527"/>
    </source>
</evidence>
<keyword evidence="12" id="KW-0472">Membrane</keyword>
<proteinExistence type="predicted"/>
<keyword evidence="2" id="KW-0723">Serine/threonine-protein kinase</keyword>
<keyword evidence="8" id="KW-1015">Disulfide bond</keyword>
<dbReference type="InterPro" id="IPR000719">
    <property type="entry name" value="Prot_kinase_dom"/>
</dbReference>
<evidence type="ECO:0000256" key="12">
    <source>
        <dbReference type="SAM" id="Phobius"/>
    </source>
</evidence>
<dbReference type="SMART" id="SM00220">
    <property type="entry name" value="S_TKc"/>
    <property type="match status" value="1"/>
</dbReference>
<dbReference type="PROSITE" id="PS00108">
    <property type="entry name" value="PROTEIN_KINASE_ST"/>
    <property type="match status" value="1"/>
</dbReference>
<accession>A0AAU9N804</accession>
<dbReference type="GO" id="GO:0005524">
    <property type="term" value="F:ATP binding"/>
    <property type="evidence" value="ECO:0007669"/>
    <property type="project" value="UniProtKB-KW"/>
</dbReference>
<dbReference type="Proteomes" id="UP001157418">
    <property type="component" value="Unassembled WGS sequence"/>
</dbReference>
<keyword evidence="7" id="KW-0067">ATP-binding</keyword>
<evidence type="ECO:0000256" key="8">
    <source>
        <dbReference type="ARBA" id="ARBA00023157"/>
    </source>
</evidence>
<dbReference type="InterPro" id="IPR008271">
    <property type="entry name" value="Ser/Thr_kinase_AS"/>
</dbReference>
<keyword evidence="9" id="KW-0325">Glycoprotein</keyword>
<comment type="catalytic activity">
    <reaction evidence="10">
        <text>L-threonyl-[protein] + ATP = O-phospho-L-threonyl-[protein] + ADP + H(+)</text>
        <dbReference type="Rhea" id="RHEA:46608"/>
        <dbReference type="Rhea" id="RHEA-COMP:11060"/>
        <dbReference type="Rhea" id="RHEA-COMP:11605"/>
        <dbReference type="ChEBI" id="CHEBI:15378"/>
        <dbReference type="ChEBI" id="CHEBI:30013"/>
        <dbReference type="ChEBI" id="CHEBI:30616"/>
        <dbReference type="ChEBI" id="CHEBI:61977"/>
        <dbReference type="ChEBI" id="CHEBI:456216"/>
        <dbReference type="EC" id="2.7.11.1"/>
    </reaction>
</comment>
<sequence length="366" mass="41456">MAVSEITDGDSNFRRTKVVTIVLIVSAAALLLSVVAFVYRNRKKRLHMKGNRVLALDKRHSSVGMEDLEEVPFFSLNEVAKATNNFSIDNKIGEGGFGPVYKTHQNKGIEEFENEVICIAKLQHRNLVKLLGYCIHGNEMILIYEYMVNKSLDSFIYDNTQGSMLNWPQRFGIIHGMARGILYLHQDSRLQIIHRDLKAANILLDGDMNPKISDFGLARNGYISPEYALRGRFSVKSDVFSFGVLVLEIVSGKRNREFSYGDHRDNLLGHAWRLFKEDKSIEMMSASLRETCVISEVERVIHVGLLCVQHHVEDRPTMLSVVLMLVGEGALPQPKQPGYFSQDSHESKSISSLGDDEYMITLLYAR</sequence>
<protein>
    <recommendedName>
        <fullName evidence="1">non-specific serine/threonine protein kinase</fullName>
        <ecNumber evidence="1">2.7.11.1</ecNumber>
    </recommendedName>
</protein>
<dbReference type="EMBL" id="CAKMRJ010003334">
    <property type="protein sequence ID" value="CAH1430485.1"/>
    <property type="molecule type" value="Genomic_DNA"/>
</dbReference>
<comment type="caution">
    <text evidence="14">The sequence shown here is derived from an EMBL/GenBank/DDBJ whole genome shotgun (WGS) entry which is preliminary data.</text>
</comment>
<dbReference type="PANTHER" id="PTHR27002">
    <property type="entry name" value="RECEPTOR-LIKE SERINE/THREONINE-PROTEIN KINASE SD1-8"/>
    <property type="match status" value="1"/>
</dbReference>